<dbReference type="InterPro" id="IPR032710">
    <property type="entry name" value="NTF2-like_dom_sf"/>
</dbReference>
<comment type="caution">
    <text evidence="2">The sequence shown here is derived from an EMBL/GenBank/DDBJ whole genome shotgun (WGS) entry which is preliminary data.</text>
</comment>
<evidence type="ECO:0000259" key="1">
    <source>
        <dbReference type="Pfam" id="PF13577"/>
    </source>
</evidence>
<feature type="domain" description="SnoaL-like" evidence="1">
    <location>
        <begin position="2"/>
        <end position="127"/>
    </location>
</feature>
<dbReference type="Proteomes" id="UP001162802">
    <property type="component" value="Unassembled WGS sequence"/>
</dbReference>
<reference evidence="2" key="1">
    <citation type="submission" date="2022-03" db="EMBL/GenBank/DDBJ databases">
        <title>Identification of a novel bacterium isolated from mangrove sediments.</title>
        <authorList>
            <person name="Pan X."/>
        </authorList>
    </citation>
    <scope>NUCLEOTIDE SEQUENCE</scope>
    <source>
        <strain evidence="2">B2637</strain>
    </source>
</reference>
<protein>
    <submittedName>
        <fullName evidence="2">Nuclear transport factor 2 family protein</fullName>
    </submittedName>
</protein>
<dbReference type="InterPro" id="IPR037401">
    <property type="entry name" value="SnoaL-like"/>
</dbReference>
<keyword evidence="3" id="KW-1185">Reference proteome</keyword>
<dbReference type="Gene3D" id="3.10.450.50">
    <property type="match status" value="1"/>
</dbReference>
<dbReference type="Pfam" id="PF13577">
    <property type="entry name" value="SnoaL_4"/>
    <property type="match status" value="1"/>
</dbReference>
<gene>
    <name evidence="2" type="ORF">MTR65_13260</name>
</gene>
<dbReference type="EMBL" id="JALHAT010000024">
    <property type="protein sequence ID" value="MCJ1961657.1"/>
    <property type="molecule type" value="Genomic_DNA"/>
</dbReference>
<name>A0ABT0AEP3_9SPHN</name>
<dbReference type="SUPFAM" id="SSF54427">
    <property type="entry name" value="NTF2-like"/>
    <property type="match status" value="1"/>
</dbReference>
<organism evidence="2 3">
    <name type="scientific">Novosphingobium mangrovi</name>
    <name type="common">ex Hu et al. 2023</name>
    <dbReference type="NCBI Taxonomy" id="2930094"/>
    <lineage>
        <taxon>Bacteria</taxon>
        <taxon>Pseudomonadati</taxon>
        <taxon>Pseudomonadota</taxon>
        <taxon>Alphaproteobacteria</taxon>
        <taxon>Sphingomonadales</taxon>
        <taxon>Sphingomonadaceae</taxon>
        <taxon>Novosphingobium</taxon>
    </lineage>
</organism>
<dbReference type="RefSeq" id="WP_243800959.1">
    <property type="nucleotide sequence ID" value="NZ_JALHAT010000024.1"/>
</dbReference>
<proteinExistence type="predicted"/>
<evidence type="ECO:0000313" key="3">
    <source>
        <dbReference type="Proteomes" id="UP001162802"/>
    </source>
</evidence>
<sequence length="133" mass="15046">MTDFEEIQNLKARYCQAADSSTQDREAAIARLMALFTPDVTADYGFGEMDEARAICTLLTDKIGGGSEWMVHNLHSPCIAIEGDTASADWTVNVRMKRRGSGQVDFVFGRYHDEFRRTDGVWRISRVAFDRTE</sequence>
<accession>A0ABT0AEP3</accession>
<evidence type="ECO:0000313" key="2">
    <source>
        <dbReference type="EMBL" id="MCJ1961657.1"/>
    </source>
</evidence>